<evidence type="ECO:0000313" key="3">
    <source>
        <dbReference type="EMBL" id="KAA6413428.1"/>
    </source>
</evidence>
<feature type="compositionally biased region" description="Basic and acidic residues" evidence="2">
    <location>
        <begin position="146"/>
        <end position="158"/>
    </location>
</feature>
<dbReference type="AlphaFoldDB" id="A0A5M8PUV5"/>
<dbReference type="Proteomes" id="UP000324767">
    <property type="component" value="Unassembled WGS sequence"/>
</dbReference>
<reference evidence="3 4" key="1">
    <citation type="submission" date="2019-09" db="EMBL/GenBank/DDBJ databases">
        <title>The hologenome of the rock-dwelling lichen Lasallia pustulata.</title>
        <authorList>
            <person name="Greshake Tzovaras B."/>
            <person name="Segers F."/>
            <person name="Bicker A."/>
            <person name="Dal Grande F."/>
            <person name="Otte J."/>
            <person name="Hankeln T."/>
            <person name="Schmitt I."/>
            <person name="Ebersberger I."/>
        </authorList>
    </citation>
    <scope>NUCLEOTIDE SEQUENCE [LARGE SCALE GENOMIC DNA]</scope>
    <source>
        <strain evidence="3">A1-1</strain>
    </source>
</reference>
<feature type="compositionally biased region" description="Basic residues" evidence="2">
    <location>
        <begin position="382"/>
        <end position="399"/>
    </location>
</feature>
<feature type="compositionally biased region" description="Acidic residues" evidence="2">
    <location>
        <begin position="454"/>
        <end position="474"/>
    </location>
</feature>
<sequence length="488" mass="55147">MAEASVATPGSPAESGTPAKTPAAKDKSCPFCNQTFTSSSLGRHLDLYIKEKNPKPPDGVHNADEIRRLRGNVTRRQARNSSSKREGSTPSSARPSALRDQRSPSVGRQYHNGDQPRKEKVILRLNEANWQATGVINNIPSTPRDGLTRHDPRRDGSRRTSVKHNFVRQHEGLDERDNGRAAELALKEVLGSIRAANAQVNPPSPFDFDLLSLTFPAMCLQCLSAPPTLFSSHPIPTTRSWSVEPPGPTQLESLQRWLESKLQNWRQRTRALALEKQHQMNGTNGHMARNQLSSEAEEEARYTTHLHAAFQAWKALPDKQKHETWRTETLRAYAREQETRHEAETRLQRIAQEAQHLRAQVAQLSHCQQPRDFRLPAQHPPPPRRRPGHRHHRRPRLRPRGLGLRPPGREMEGAHPAARPWRRRRNAEQRSYLLLVGHAPSPHQPDAVLHGVDDVADDGDDEEEHDDDDGDDEVALDHFRGVDASPVW</sequence>
<protein>
    <submittedName>
        <fullName evidence="3">Uncharacterized protein</fullName>
    </submittedName>
</protein>
<organism evidence="3 4">
    <name type="scientific">Lasallia pustulata</name>
    <dbReference type="NCBI Taxonomy" id="136370"/>
    <lineage>
        <taxon>Eukaryota</taxon>
        <taxon>Fungi</taxon>
        <taxon>Dikarya</taxon>
        <taxon>Ascomycota</taxon>
        <taxon>Pezizomycotina</taxon>
        <taxon>Lecanoromycetes</taxon>
        <taxon>OSLEUM clade</taxon>
        <taxon>Umbilicariomycetidae</taxon>
        <taxon>Umbilicariales</taxon>
        <taxon>Umbilicariaceae</taxon>
        <taxon>Lasallia</taxon>
    </lineage>
</organism>
<feature type="region of interest" description="Disordered" evidence="2">
    <location>
        <begin position="134"/>
        <end position="175"/>
    </location>
</feature>
<evidence type="ECO:0000313" key="4">
    <source>
        <dbReference type="Proteomes" id="UP000324767"/>
    </source>
</evidence>
<name>A0A5M8PUV5_9LECA</name>
<proteinExistence type="predicted"/>
<comment type="caution">
    <text evidence="3">The sequence shown here is derived from an EMBL/GenBank/DDBJ whole genome shotgun (WGS) entry which is preliminary data.</text>
</comment>
<keyword evidence="1" id="KW-0175">Coiled coil</keyword>
<accession>A0A5M8PUV5</accession>
<feature type="region of interest" description="Disordered" evidence="2">
    <location>
        <begin position="1"/>
        <end position="32"/>
    </location>
</feature>
<feature type="coiled-coil region" evidence="1">
    <location>
        <begin position="333"/>
        <end position="360"/>
    </location>
</feature>
<evidence type="ECO:0000256" key="1">
    <source>
        <dbReference type="SAM" id="Coils"/>
    </source>
</evidence>
<dbReference type="OrthoDB" id="3905365at2759"/>
<feature type="region of interest" description="Disordered" evidence="2">
    <location>
        <begin position="365"/>
        <end position="425"/>
    </location>
</feature>
<evidence type="ECO:0000256" key="2">
    <source>
        <dbReference type="SAM" id="MobiDB-lite"/>
    </source>
</evidence>
<feature type="region of interest" description="Disordered" evidence="2">
    <location>
        <begin position="438"/>
        <end position="488"/>
    </location>
</feature>
<gene>
    <name evidence="3" type="ORF">FRX48_03174</name>
</gene>
<dbReference type="EMBL" id="VXIT01000004">
    <property type="protein sequence ID" value="KAA6413428.1"/>
    <property type="molecule type" value="Genomic_DNA"/>
</dbReference>
<feature type="region of interest" description="Disordered" evidence="2">
    <location>
        <begin position="50"/>
        <end position="117"/>
    </location>
</feature>